<dbReference type="Gene3D" id="3.20.20.450">
    <property type="entry name" value="EAL domain"/>
    <property type="match status" value="1"/>
</dbReference>
<comment type="caution">
    <text evidence="3">The sequence shown here is derived from an EMBL/GenBank/DDBJ whole genome shotgun (WGS) entry which is preliminary data.</text>
</comment>
<reference evidence="3 4" key="1">
    <citation type="submission" date="2019-07" db="EMBL/GenBank/DDBJ databases">
        <title>Genomic Encyclopedia of Archaeal and Bacterial Type Strains, Phase II (KMG-II): from individual species to whole genera.</title>
        <authorList>
            <person name="Goeker M."/>
        </authorList>
    </citation>
    <scope>NUCLEOTIDE SEQUENCE [LARGE SCALE GENOMIC DNA]</scope>
    <source>
        <strain evidence="3 4">DSM 46842</strain>
    </source>
</reference>
<proteinExistence type="predicted"/>
<name>A0A5S5CU86_9ACTN</name>
<dbReference type="Gene3D" id="3.30.450.40">
    <property type="match status" value="1"/>
</dbReference>
<dbReference type="AlphaFoldDB" id="A0A5S5CU86"/>
<evidence type="ECO:0000256" key="1">
    <source>
        <dbReference type="SAM" id="MobiDB-lite"/>
    </source>
</evidence>
<dbReference type="InterPro" id="IPR035919">
    <property type="entry name" value="EAL_sf"/>
</dbReference>
<sequence>MTDVSGPDNEHVSDLGMTATVDDSGLGGEWVRWLLDTARGRLGMDIAWVSLFSGDQQLIASATGDLDAMNVREGMSTPLESSFCVRVLSGQLPPVVTGAGRDPRTRDLPVTSDLGIGSYVGAPLLDADSRPLGMLCCLSREPGVQLDHESVRTVELLADLISDHVRQGRAAALGDLPRRRDRLRAYLATGAAVTTYLQPVVDMVDGAVICHEALSRFPGWVDGGPATVFSEALAVGLGVELEERATRAALGAARNAPSAVPIAVNLSPMRCCAPRSSTCCSGAARPRWPSRSPSTAGSTTTRPSWRSPAGCGPRASPSASTTRVPGTPACGTSCG</sequence>
<dbReference type="InterPro" id="IPR003018">
    <property type="entry name" value="GAF"/>
</dbReference>
<evidence type="ECO:0000313" key="4">
    <source>
        <dbReference type="Proteomes" id="UP000322499"/>
    </source>
</evidence>
<dbReference type="PANTHER" id="PTHR43102">
    <property type="entry name" value="SLR1143 PROTEIN"/>
    <property type="match status" value="1"/>
</dbReference>
<feature type="domain" description="GAF" evidence="2">
    <location>
        <begin position="34"/>
        <end position="162"/>
    </location>
</feature>
<protein>
    <submittedName>
        <fullName evidence="3">EAL domain-containing protein</fullName>
    </submittedName>
</protein>
<accession>A0A5S5CU86</accession>
<dbReference type="Proteomes" id="UP000322499">
    <property type="component" value="Unassembled WGS sequence"/>
</dbReference>
<dbReference type="EMBL" id="VNHW01000011">
    <property type="protein sequence ID" value="TYP85909.1"/>
    <property type="molecule type" value="Genomic_DNA"/>
</dbReference>
<feature type="compositionally biased region" description="Polar residues" evidence="1">
    <location>
        <begin position="291"/>
        <end position="304"/>
    </location>
</feature>
<evidence type="ECO:0000259" key="2">
    <source>
        <dbReference type="Pfam" id="PF01590"/>
    </source>
</evidence>
<dbReference type="InterPro" id="IPR029016">
    <property type="entry name" value="GAF-like_dom_sf"/>
</dbReference>
<gene>
    <name evidence="3" type="ORF">BD833_11150</name>
</gene>
<dbReference type="SUPFAM" id="SSF141868">
    <property type="entry name" value="EAL domain-like"/>
    <property type="match status" value="1"/>
</dbReference>
<dbReference type="PANTHER" id="PTHR43102:SF2">
    <property type="entry name" value="GAF DOMAIN-CONTAINING PROTEIN"/>
    <property type="match status" value="1"/>
</dbReference>
<feature type="region of interest" description="Disordered" evidence="1">
    <location>
        <begin position="282"/>
        <end position="335"/>
    </location>
</feature>
<evidence type="ECO:0000313" key="3">
    <source>
        <dbReference type="EMBL" id="TYP85909.1"/>
    </source>
</evidence>
<organism evidence="3 4">
    <name type="scientific">Blastococcus xanthinilyticus</name>
    <dbReference type="NCBI Taxonomy" id="1564164"/>
    <lineage>
        <taxon>Bacteria</taxon>
        <taxon>Bacillati</taxon>
        <taxon>Actinomycetota</taxon>
        <taxon>Actinomycetes</taxon>
        <taxon>Geodermatophilales</taxon>
        <taxon>Geodermatophilaceae</taxon>
        <taxon>Blastococcus</taxon>
    </lineage>
</organism>
<keyword evidence="4" id="KW-1185">Reference proteome</keyword>
<dbReference type="SUPFAM" id="SSF55781">
    <property type="entry name" value="GAF domain-like"/>
    <property type="match status" value="1"/>
</dbReference>
<dbReference type="Pfam" id="PF01590">
    <property type="entry name" value="GAF"/>
    <property type="match status" value="1"/>
</dbReference>